<dbReference type="FunFam" id="3.10.450.50:FF:000003">
    <property type="entry name" value="Nuclear transport factor 2 family protein"/>
    <property type="match status" value="1"/>
</dbReference>
<feature type="compositionally biased region" description="Polar residues" evidence="3">
    <location>
        <begin position="311"/>
        <end position="320"/>
    </location>
</feature>
<keyword evidence="1 2" id="KW-0694">RNA-binding</keyword>
<sequence length="508" mass="55651">MAAPFPGQLSQFQIGTYFASNYYQMLQTHPHLVHQFYNNASTMVRLDAATMDTSTAIGMLQIHSLVMNFNISTIEIKTCQCLESWSGGILVMVSGMVQMRDWPSRRRFVQTFLLAPQEKGYFVLNDMFHVLDQEQGPQFVGSMPVFMHNGFGNKIPISNPEPEEPEVQSKEIVPPPQLEGETVDKYSIHEPHVEALHPQPEPVIDEAPLQEPDIPTIPEQNVTEMKPEPPQPSPAPVLESEPETIVATVSTPALSQAPPPSQNNIMAAVSVENPLPEPESEPVSTQSREIEPVVVGEQPKLSYASVLRAKGQSQPGQMSHYNPAPFNKTSTVRPAPAEAKPVVPPHQPNTEPLLEKPSAEPFQQPIAEDEGEVLSVYVGNLAPSTQIADLEQIFKVFGRLKRHGIAIRSRKDTGMFFAFIDFEEVGGAQNAIKASPIQFKGRNLYVEEKKPNSSTSRGPRRAGGGGAGIFPSEPSRSHYTGVNRSGSQRRGPSKGGFSDQASRNAPAS</sequence>
<dbReference type="InterPro" id="IPR012677">
    <property type="entry name" value="Nucleotide-bd_a/b_plait_sf"/>
</dbReference>
<evidence type="ECO:0000256" key="1">
    <source>
        <dbReference type="ARBA" id="ARBA00022884"/>
    </source>
</evidence>
<dbReference type="Gene3D" id="3.10.450.50">
    <property type="match status" value="1"/>
</dbReference>
<protein>
    <submittedName>
        <fullName evidence="6">Uncharacterized protein</fullName>
    </submittedName>
</protein>
<evidence type="ECO:0000313" key="6">
    <source>
        <dbReference type="EMBL" id="KAJ1701967.1"/>
    </source>
</evidence>
<dbReference type="CDD" id="cd00590">
    <property type="entry name" value="RRM_SF"/>
    <property type="match status" value="1"/>
</dbReference>
<evidence type="ECO:0000256" key="3">
    <source>
        <dbReference type="SAM" id="MobiDB-lite"/>
    </source>
</evidence>
<dbReference type="GO" id="GO:1990904">
    <property type="term" value="C:ribonucleoprotein complex"/>
    <property type="evidence" value="ECO:0007669"/>
    <property type="project" value="TreeGrafter"/>
</dbReference>
<dbReference type="InterPro" id="IPR039539">
    <property type="entry name" value="Ras_GTPase_bind_prot"/>
</dbReference>
<dbReference type="PROSITE" id="PS50177">
    <property type="entry name" value="NTF2_DOMAIN"/>
    <property type="match status" value="1"/>
</dbReference>
<proteinExistence type="predicted"/>
<evidence type="ECO:0000313" key="7">
    <source>
        <dbReference type="Proteomes" id="UP001151287"/>
    </source>
</evidence>
<dbReference type="Pfam" id="PF00076">
    <property type="entry name" value="RRM_1"/>
    <property type="match status" value="1"/>
</dbReference>
<keyword evidence="7" id="KW-1185">Reference proteome</keyword>
<dbReference type="SMART" id="SM00360">
    <property type="entry name" value="RRM"/>
    <property type="match status" value="1"/>
</dbReference>
<feature type="compositionally biased region" description="Low complexity" evidence="3">
    <location>
        <begin position="332"/>
        <end position="341"/>
    </location>
</feature>
<dbReference type="InterPro" id="IPR035979">
    <property type="entry name" value="RBD_domain_sf"/>
</dbReference>
<dbReference type="InterPro" id="IPR002075">
    <property type="entry name" value="NTF2_dom"/>
</dbReference>
<dbReference type="PROSITE" id="PS50102">
    <property type="entry name" value="RRM"/>
    <property type="match status" value="1"/>
</dbReference>
<dbReference type="Proteomes" id="UP001151287">
    <property type="component" value="Unassembled WGS sequence"/>
</dbReference>
<dbReference type="GO" id="GO:0005829">
    <property type="term" value="C:cytosol"/>
    <property type="evidence" value="ECO:0007669"/>
    <property type="project" value="TreeGrafter"/>
</dbReference>
<evidence type="ECO:0000259" key="4">
    <source>
        <dbReference type="PROSITE" id="PS50102"/>
    </source>
</evidence>
<dbReference type="OrthoDB" id="339151at2759"/>
<name>A0A9Q0HXB9_9POAL</name>
<dbReference type="PANTHER" id="PTHR10693">
    <property type="entry name" value="RAS GTPASE-ACTIVATING PROTEIN-BINDING PROTEIN"/>
    <property type="match status" value="1"/>
</dbReference>
<gene>
    <name evidence="6" type="ORF">LUZ63_001746</name>
</gene>
<dbReference type="SUPFAM" id="SSF54928">
    <property type="entry name" value="RNA-binding domain, RBD"/>
    <property type="match status" value="1"/>
</dbReference>
<comment type="caution">
    <text evidence="6">The sequence shown here is derived from an EMBL/GenBank/DDBJ whole genome shotgun (WGS) entry which is preliminary data.</text>
</comment>
<dbReference type="SUPFAM" id="SSF54427">
    <property type="entry name" value="NTF2-like"/>
    <property type="match status" value="1"/>
</dbReference>
<dbReference type="PANTHER" id="PTHR10693:SF58">
    <property type="entry name" value="OS02G0131700 PROTEIN"/>
    <property type="match status" value="1"/>
</dbReference>
<accession>A0A9Q0HXB9</accession>
<feature type="compositionally biased region" description="Polar residues" evidence="3">
    <location>
        <begin position="499"/>
        <end position="508"/>
    </location>
</feature>
<organism evidence="6 7">
    <name type="scientific">Rhynchospora breviuscula</name>
    <dbReference type="NCBI Taxonomy" id="2022672"/>
    <lineage>
        <taxon>Eukaryota</taxon>
        <taxon>Viridiplantae</taxon>
        <taxon>Streptophyta</taxon>
        <taxon>Embryophyta</taxon>
        <taxon>Tracheophyta</taxon>
        <taxon>Spermatophyta</taxon>
        <taxon>Magnoliopsida</taxon>
        <taxon>Liliopsida</taxon>
        <taxon>Poales</taxon>
        <taxon>Cyperaceae</taxon>
        <taxon>Cyperoideae</taxon>
        <taxon>Rhynchosporeae</taxon>
        <taxon>Rhynchospora</taxon>
    </lineage>
</organism>
<feature type="compositionally biased region" description="Polar residues" evidence="3">
    <location>
        <begin position="477"/>
        <end position="490"/>
    </location>
</feature>
<dbReference type="Gene3D" id="3.30.70.330">
    <property type="match status" value="1"/>
</dbReference>
<dbReference type="Pfam" id="PF02136">
    <property type="entry name" value="NTF2"/>
    <property type="match status" value="1"/>
</dbReference>
<feature type="domain" description="NTF2" evidence="5">
    <location>
        <begin position="14"/>
        <end position="130"/>
    </location>
</feature>
<dbReference type="InterPro" id="IPR018222">
    <property type="entry name" value="Nuclear_transport_factor_2_euk"/>
</dbReference>
<feature type="domain" description="RRM" evidence="4">
    <location>
        <begin position="374"/>
        <end position="451"/>
    </location>
</feature>
<feature type="region of interest" description="Disordered" evidence="3">
    <location>
        <begin position="448"/>
        <end position="508"/>
    </location>
</feature>
<reference evidence="6" key="1">
    <citation type="journal article" date="2022" name="Cell">
        <title>Repeat-based holocentromeres influence genome architecture and karyotype evolution.</title>
        <authorList>
            <person name="Hofstatter P.G."/>
            <person name="Thangavel G."/>
            <person name="Lux T."/>
            <person name="Neumann P."/>
            <person name="Vondrak T."/>
            <person name="Novak P."/>
            <person name="Zhang M."/>
            <person name="Costa L."/>
            <person name="Castellani M."/>
            <person name="Scott A."/>
            <person name="Toegelov H."/>
            <person name="Fuchs J."/>
            <person name="Mata-Sucre Y."/>
            <person name="Dias Y."/>
            <person name="Vanzela A.L.L."/>
            <person name="Huettel B."/>
            <person name="Almeida C.C.S."/>
            <person name="Simkova H."/>
            <person name="Souza G."/>
            <person name="Pedrosa-Harand A."/>
            <person name="Macas J."/>
            <person name="Mayer K.F.X."/>
            <person name="Houben A."/>
            <person name="Marques A."/>
        </authorList>
    </citation>
    <scope>NUCLEOTIDE SEQUENCE</scope>
    <source>
        <strain evidence="6">RhyBre1mFocal</strain>
    </source>
</reference>
<dbReference type="InterPro" id="IPR000504">
    <property type="entry name" value="RRM_dom"/>
</dbReference>
<evidence type="ECO:0000256" key="2">
    <source>
        <dbReference type="PROSITE-ProRule" id="PRU00176"/>
    </source>
</evidence>
<dbReference type="EMBL" id="JAMQYH010000001">
    <property type="protein sequence ID" value="KAJ1701967.1"/>
    <property type="molecule type" value="Genomic_DNA"/>
</dbReference>
<dbReference type="CDD" id="cd00780">
    <property type="entry name" value="NTF2"/>
    <property type="match status" value="1"/>
</dbReference>
<dbReference type="InterPro" id="IPR032710">
    <property type="entry name" value="NTF2-like_dom_sf"/>
</dbReference>
<dbReference type="AlphaFoldDB" id="A0A9Q0HXB9"/>
<evidence type="ECO:0000259" key="5">
    <source>
        <dbReference type="PROSITE" id="PS50177"/>
    </source>
</evidence>
<dbReference type="GO" id="GO:0003729">
    <property type="term" value="F:mRNA binding"/>
    <property type="evidence" value="ECO:0007669"/>
    <property type="project" value="TreeGrafter"/>
</dbReference>
<feature type="region of interest" description="Disordered" evidence="3">
    <location>
        <begin position="308"/>
        <end position="356"/>
    </location>
</feature>
<feature type="region of interest" description="Disordered" evidence="3">
    <location>
        <begin position="220"/>
        <end position="244"/>
    </location>
</feature>